<reference evidence="2 3" key="1">
    <citation type="journal article" date="2012" name="J. Bacteriol.">
        <title>Genome sequence of "Candidatus Nitrosopumilus salaria" BD31, an ammonia-oxidizing archaeon from the San Francisco Bay estuary.</title>
        <authorList>
            <person name="Mosier A.C."/>
            <person name="Allen E.E."/>
            <person name="Kim M."/>
            <person name="Ferriera S."/>
            <person name="Francis C.A."/>
        </authorList>
    </citation>
    <scope>NUCLEOTIDE SEQUENCE [LARGE SCALE GENOMIC DNA]</scope>
    <source>
        <strain evidence="2 3">BD31</strain>
    </source>
</reference>
<evidence type="ECO:0000313" key="2">
    <source>
        <dbReference type="EMBL" id="EIJ66782.1"/>
    </source>
</evidence>
<keyword evidence="1" id="KW-0812">Transmembrane</keyword>
<dbReference type="PATRIC" id="fig|859350.6.peg.210"/>
<organism evidence="2 3">
    <name type="scientific">Candidatus Nitrosopumilus salarius BD31</name>
    <dbReference type="NCBI Taxonomy" id="859350"/>
    <lineage>
        <taxon>Archaea</taxon>
        <taxon>Nitrososphaerota</taxon>
        <taxon>Nitrososphaeria</taxon>
        <taxon>Nitrosopumilales</taxon>
        <taxon>Nitrosopumilaceae</taxon>
        <taxon>Nitrosopumilus</taxon>
    </lineage>
</organism>
<proteinExistence type="predicted"/>
<evidence type="ECO:0000256" key="1">
    <source>
        <dbReference type="SAM" id="Phobius"/>
    </source>
</evidence>
<protein>
    <submittedName>
        <fullName evidence="2">Uncharacterized protein</fullName>
    </submittedName>
</protein>
<dbReference type="EMBL" id="AEXL02000023">
    <property type="protein sequence ID" value="EIJ66782.1"/>
    <property type="molecule type" value="Genomic_DNA"/>
</dbReference>
<name>I3D4Y9_9ARCH</name>
<sequence length="146" mass="16417">MNKKIILIPIFVVIIVLILNFSLEPIDEKNVTVFHITLADPNLYSNGVFTDSFVIDKGEYLFRFVPNGSSPDILSIKLSGEKFNFSQDFNLKGIPHQSGISEYFTWEYEGEKTIIISEIQEVSITINPNGKVMGSVSVDILENKEA</sequence>
<comment type="caution">
    <text evidence="2">The sequence shown here is derived from an EMBL/GenBank/DDBJ whole genome shotgun (WGS) entry which is preliminary data.</text>
</comment>
<dbReference type="OrthoDB" id="10747at2157"/>
<feature type="transmembrane region" description="Helical" evidence="1">
    <location>
        <begin position="5"/>
        <end position="23"/>
    </location>
</feature>
<keyword evidence="3" id="KW-1185">Reference proteome</keyword>
<dbReference type="RefSeq" id="WP_008297138.1">
    <property type="nucleotide sequence ID" value="NZ_AEXL02000023.1"/>
</dbReference>
<gene>
    <name evidence="2" type="ORF">BD31_I0259</name>
</gene>
<keyword evidence="1" id="KW-0472">Membrane</keyword>
<dbReference type="Proteomes" id="UP000003423">
    <property type="component" value="Unassembled WGS sequence"/>
</dbReference>
<evidence type="ECO:0000313" key="3">
    <source>
        <dbReference type="Proteomes" id="UP000003423"/>
    </source>
</evidence>
<dbReference type="AlphaFoldDB" id="I3D4Y9"/>
<keyword evidence="1" id="KW-1133">Transmembrane helix</keyword>
<accession>I3D4Y9</accession>